<proteinExistence type="predicted"/>
<reference evidence="2 3" key="1">
    <citation type="submission" date="2016-08" db="EMBL/GenBank/DDBJ databases">
        <title>A Parts List for Fungal Cellulosomes Revealed by Comparative Genomics.</title>
        <authorList>
            <consortium name="DOE Joint Genome Institute"/>
            <person name="Haitjema C.H."/>
            <person name="Gilmore S.P."/>
            <person name="Henske J.K."/>
            <person name="Solomon K.V."/>
            <person name="De Groot R."/>
            <person name="Kuo A."/>
            <person name="Mondo S.J."/>
            <person name="Salamov A.A."/>
            <person name="Labutti K."/>
            <person name="Zhao Z."/>
            <person name="Chiniquy J."/>
            <person name="Barry K."/>
            <person name="Brewer H.M."/>
            <person name="Purvine S.O."/>
            <person name="Wright A.T."/>
            <person name="Boxma B."/>
            <person name="Van Alen T."/>
            <person name="Hackstein J.H."/>
            <person name="Baker S.E."/>
            <person name="Grigoriev I.V."/>
            <person name="O'Malley M.A."/>
        </authorList>
    </citation>
    <scope>NUCLEOTIDE SEQUENCE [LARGE SCALE GENOMIC DNA]</scope>
    <source>
        <strain evidence="2 3">G1</strain>
    </source>
</reference>
<sequence length="214" mass="23632">MNVDLIYSIIGFFGGLLCCVADILLDLKGKDNMAVGHVHSNWNKMSLWRFHWSINLAIIAIPMYNLGLISLGNQVAIISPVVGFIFKALGYLSNAGAVFIHVSICYGPCIYKGIKDKKSGEEAINALLNAAQNPFIIFYLFEIFGISGTIAYALIKNYIQLSNFFILLTPLCTFTIGITLRKIKYSWFYDLPGIIMPSFGMSCIGLIGALNILL</sequence>
<comment type="caution">
    <text evidence="2">The sequence shown here is derived from an EMBL/GenBank/DDBJ whole genome shotgun (WGS) entry which is preliminary data.</text>
</comment>
<dbReference type="Pfam" id="PF20599">
    <property type="entry name" value="DUF6796"/>
    <property type="match status" value="1"/>
</dbReference>
<evidence type="ECO:0000256" key="1">
    <source>
        <dbReference type="SAM" id="Phobius"/>
    </source>
</evidence>
<keyword evidence="1" id="KW-0472">Membrane</keyword>
<evidence type="ECO:0000313" key="3">
    <source>
        <dbReference type="Proteomes" id="UP000193920"/>
    </source>
</evidence>
<gene>
    <name evidence="2" type="ORF">LY90DRAFT_699763</name>
</gene>
<keyword evidence="3" id="KW-1185">Reference proteome</keyword>
<feature type="transmembrane region" description="Helical" evidence="1">
    <location>
        <begin position="161"/>
        <end position="180"/>
    </location>
</feature>
<protein>
    <submittedName>
        <fullName evidence="2">Uncharacterized protein</fullName>
    </submittedName>
</protein>
<feature type="transmembrane region" description="Helical" evidence="1">
    <location>
        <begin position="6"/>
        <end position="25"/>
    </location>
</feature>
<feature type="transmembrane region" description="Helical" evidence="1">
    <location>
        <begin position="187"/>
        <end position="213"/>
    </location>
</feature>
<feature type="transmembrane region" description="Helical" evidence="1">
    <location>
        <begin position="135"/>
        <end position="155"/>
    </location>
</feature>
<keyword evidence="1" id="KW-1133">Transmembrane helix</keyword>
<dbReference type="EMBL" id="MCOG01000036">
    <property type="protein sequence ID" value="ORY72982.1"/>
    <property type="molecule type" value="Genomic_DNA"/>
</dbReference>
<dbReference type="Proteomes" id="UP000193920">
    <property type="component" value="Unassembled WGS sequence"/>
</dbReference>
<dbReference type="InterPro" id="IPR046475">
    <property type="entry name" value="DUF6796"/>
</dbReference>
<keyword evidence="1" id="KW-0812">Transmembrane</keyword>
<organism evidence="2 3">
    <name type="scientific">Neocallimastix californiae</name>
    <dbReference type="NCBI Taxonomy" id="1754190"/>
    <lineage>
        <taxon>Eukaryota</taxon>
        <taxon>Fungi</taxon>
        <taxon>Fungi incertae sedis</taxon>
        <taxon>Chytridiomycota</taxon>
        <taxon>Chytridiomycota incertae sedis</taxon>
        <taxon>Neocallimastigomycetes</taxon>
        <taxon>Neocallimastigales</taxon>
        <taxon>Neocallimastigaceae</taxon>
        <taxon>Neocallimastix</taxon>
    </lineage>
</organism>
<evidence type="ECO:0000313" key="2">
    <source>
        <dbReference type="EMBL" id="ORY72982.1"/>
    </source>
</evidence>
<feature type="transmembrane region" description="Helical" evidence="1">
    <location>
        <begin position="91"/>
        <end position="114"/>
    </location>
</feature>
<feature type="transmembrane region" description="Helical" evidence="1">
    <location>
        <begin position="52"/>
        <end position="71"/>
    </location>
</feature>
<name>A0A1Y2EN77_9FUNG</name>
<accession>A0A1Y2EN77</accession>
<feature type="non-terminal residue" evidence="2">
    <location>
        <position position="214"/>
    </location>
</feature>
<dbReference type="OrthoDB" id="2127257at2759"/>
<dbReference type="AlphaFoldDB" id="A0A1Y2EN77"/>